<evidence type="ECO:0000313" key="2">
    <source>
        <dbReference type="Proteomes" id="UP001154282"/>
    </source>
</evidence>
<sequence length="42" mass="4694">QKQLPPARGNTRTSRTLPFAVTKRRDLGDIPCTTRDLCLPSL</sequence>
<keyword evidence="2" id="KW-1185">Reference proteome</keyword>
<gene>
    <name evidence="1" type="ORF">LITE_LOCUS20485</name>
</gene>
<feature type="non-terminal residue" evidence="1">
    <location>
        <position position="1"/>
    </location>
</feature>
<reference evidence="1" key="1">
    <citation type="submission" date="2022-08" db="EMBL/GenBank/DDBJ databases">
        <authorList>
            <person name="Gutierrez-Valencia J."/>
        </authorList>
    </citation>
    <scope>NUCLEOTIDE SEQUENCE</scope>
</reference>
<name>A0AAV0KX80_9ROSI</name>
<proteinExistence type="predicted"/>
<dbReference type="EMBL" id="CAMGYJ010000005">
    <property type="protein sequence ID" value="CAI0425636.1"/>
    <property type="molecule type" value="Genomic_DNA"/>
</dbReference>
<evidence type="ECO:0000313" key="1">
    <source>
        <dbReference type="EMBL" id="CAI0425636.1"/>
    </source>
</evidence>
<protein>
    <submittedName>
        <fullName evidence="1">Uncharacterized protein</fullName>
    </submittedName>
</protein>
<dbReference type="Proteomes" id="UP001154282">
    <property type="component" value="Unassembled WGS sequence"/>
</dbReference>
<comment type="caution">
    <text evidence="1">The sequence shown here is derived from an EMBL/GenBank/DDBJ whole genome shotgun (WGS) entry which is preliminary data.</text>
</comment>
<accession>A0AAV0KX80</accession>
<dbReference type="AlphaFoldDB" id="A0AAV0KX80"/>
<organism evidence="1 2">
    <name type="scientific">Linum tenue</name>
    <dbReference type="NCBI Taxonomy" id="586396"/>
    <lineage>
        <taxon>Eukaryota</taxon>
        <taxon>Viridiplantae</taxon>
        <taxon>Streptophyta</taxon>
        <taxon>Embryophyta</taxon>
        <taxon>Tracheophyta</taxon>
        <taxon>Spermatophyta</taxon>
        <taxon>Magnoliopsida</taxon>
        <taxon>eudicotyledons</taxon>
        <taxon>Gunneridae</taxon>
        <taxon>Pentapetalae</taxon>
        <taxon>rosids</taxon>
        <taxon>fabids</taxon>
        <taxon>Malpighiales</taxon>
        <taxon>Linaceae</taxon>
        <taxon>Linum</taxon>
    </lineage>
</organism>